<feature type="transmembrane region" description="Helical" evidence="6">
    <location>
        <begin position="257"/>
        <end position="281"/>
    </location>
</feature>
<keyword evidence="2" id="KW-1003">Cell membrane</keyword>
<dbReference type="GO" id="GO:0005886">
    <property type="term" value="C:plasma membrane"/>
    <property type="evidence" value="ECO:0007669"/>
    <property type="project" value="UniProtKB-SubCell"/>
</dbReference>
<feature type="transmembrane region" description="Helical" evidence="6">
    <location>
        <begin position="461"/>
        <end position="485"/>
    </location>
</feature>
<feature type="transmembrane region" description="Helical" evidence="6">
    <location>
        <begin position="302"/>
        <end position="321"/>
    </location>
</feature>
<protein>
    <recommendedName>
        <fullName evidence="9">Membrane protein involved in the export of O-antigen and teichoic acid</fullName>
    </recommendedName>
</protein>
<evidence type="ECO:0008006" key="9">
    <source>
        <dbReference type="Google" id="ProtNLM"/>
    </source>
</evidence>
<feature type="transmembrane region" description="Helical" evidence="6">
    <location>
        <begin position="341"/>
        <end position="363"/>
    </location>
</feature>
<evidence type="ECO:0000256" key="1">
    <source>
        <dbReference type="ARBA" id="ARBA00004651"/>
    </source>
</evidence>
<dbReference type="RefSeq" id="WP_131552018.1">
    <property type="nucleotide sequence ID" value="NZ_SJSK01000001.1"/>
</dbReference>
<accession>A0A4R0N468</accession>
<evidence type="ECO:0000256" key="2">
    <source>
        <dbReference type="ARBA" id="ARBA00022475"/>
    </source>
</evidence>
<evidence type="ECO:0000313" key="7">
    <source>
        <dbReference type="EMBL" id="TCC94157.1"/>
    </source>
</evidence>
<organism evidence="7 8">
    <name type="scientific">Pedobacter frigiditerrae</name>
    <dbReference type="NCBI Taxonomy" id="2530452"/>
    <lineage>
        <taxon>Bacteria</taxon>
        <taxon>Pseudomonadati</taxon>
        <taxon>Bacteroidota</taxon>
        <taxon>Sphingobacteriia</taxon>
        <taxon>Sphingobacteriales</taxon>
        <taxon>Sphingobacteriaceae</taxon>
        <taxon>Pedobacter</taxon>
    </lineage>
</organism>
<dbReference type="InterPro" id="IPR002797">
    <property type="entry name" value="Polysacc_synth"/>
</dbReference>
<dbReference type="PANTHER" id="PTHR30250:SF26">
    <property type="entry name" value="PSMA PROTEIN"/>
    <property type="match status" value="1"/>
</dbReference>
<evidence type="ECO:0000256" key="4">
    <source>
        <dbReference type="ARBA" id="ARBA00022989"/>
    </source>
</evidence>
<evidence type="ECO:0000313" key="8">
    <source>
        <dbReference type="Proteomes" id="UP000292884"/>
    </source>
</evidence>
<feature type="transmembrane region" description="Helical" evidence="6">
    <location>
        <begin position="150"/>
        <end position="172"/>
    </location>
</feature>
<name>A0A4R0N468_9SPHI</name>
<comment type="caution">
    <text evidence="7">The sequence shown here is derived from an EMBL/GenBank/DDBJ whole genome shotgun (WGS) entry which is preliminary data.</text>
</comment>
<dbReference type="InterPro" id="IPR050833">
    <property type="entry name" value="Poly_Biosynth_Transport"/>
</dbReference>
<evidence type="ECO:0000256" key="3">
    <source>
        <dbReference type="ARBA" id="ARBA00022692"/>
    </source>
</evidence>
<feature type="transmembrane region" description="Helical" evidence="6">
    <location>
        <begin position="436"/>
        <end position="455"/>
    </location>
</feature>
<feature type="transmembrane region" description="Helical" evidence="6">
    <location>
        <begin position="395"/>
        <end position="416"/>
    </location>
</feature>
<comment type="subcellular location">
    <subcellularLocation>
        <location evidence="1">Cell membrane</location>
        <topology evidence="1">Multi-pass membrane protein</topology>
    </subcellularLocation>
</comment>
<proteinExistence type="predicted"/>
<sequence length="503" mass="56664">MRKNIIANLIGKFFGILSNFLFIPLYIHFLGFEKYSIISFSLVIAGIMVILDAGLTATLSREFARTDIPREEKQRIFKTLESVYLIVIFICISTVFFLSSLIAEQWLNLKEYNLDQASFFFKIISFDIGFQLLFRFYMGGLLGLENQVKANVYQVGWGMVRNGFVVIAIMFSPTLETFFLWQTLSTVIFAILIKLSLEKTLKGRYSLALSIKIEKVVFKRVWGFAGGMLLIALVAALNTQMDKIAISKLLSLESLGYYTLAISLSQGILVLVNPIATAILPRFTAQYSADKQKEASSLFKKVSVYVAILIFSIMANLTFFGEKIVWIWTGDIKLAEHISEFIPIVAMAYAMLSLQVIPYYIAIANGYTKLNNLLGIISLIVTLPGYWLVTKYYGAIGAAGVFCGVQIFSTIVYLYFIDKKFIKSKTISRVYIKQIILPLVITLSIAFVFSLVHIFEEYGRIIVLVWIGISTLSTLIVGTLILVPIKELKGDLNFKSHHTLVNN</sequence>
<evidence type="ECO:0000256" key="6">
    <source>
        <dbReference type="SAM" id="Phobius"/>
    </source>
</evidence>
<feature type="transmembrane region" description="Helical" evidence="6">
    <location>
        <begin position="370"/>
        <end position="389"/>
    </location>
</feature>
<reference evidence="7 8" key="1">
    <citation type="submission" date="2019-02" db="EMBL/GenBank/DDBJ databases">
        <title>Pedobacter sp. RP-1-13 sp. nov., isolated from Arctic soil.</title>
        <authorList>
            <person name="Dahal R.H."/>
        </authorList>
    </citation>
    <scope>NUCLEOTIDE SEQUENCE [LARGE SCALE GENOMIC DNA]</scope>
    <source>
        <strain evidence="7 8">RP-1-13</strain>
    </source>
</reference>
<keyword evidence="5 6" id="KW-0472">Membrane</keyword>
<dbReference type="EMBL" id="SJSK01000001">
    <property type="protein sequence ID" value="TCC94157.1"/>
    <property type="molecule type" value="Genomic_DNA"/>
</dbReference>
<feature type="transmembrane region" description="Helical" evidence="6">
    <location>
        <begin position="217"/>
        <end position="237"/>
    </location>
</feature>
<feature type="transmembrane region" description="Helical" evidence="6">
    <location>
        <begin position="119"/>
        <end position="138"/>
    </location>
</feature>
<dbReference type="Proteomes" id="UP000292884">
    <property type="component" value="Unassembled WGS sequence"/>
</dbReference>
<dbReference type="OrthoDB" id="653189at2"/>
<feature type="transmembrane region" description="Helical" evidence="6">
    <location>
        <begin position="9"/>
        <end position="29"/>
    </location>
</feature>
<evidence type="ECO:0000256" key="5">
    <source>
        <dbReference type="ARBA" id="ARBA00023136"/>
    </source>
</evidence>
<dbReference type="Pfam" id="PF01943">
    <property type="entry name" value="Polysacc_synt"/>
    <property type="match status" value="1"/>
</dbReference>
<feature type="transmembrane region" description="Helical" evidence="6">
    <location>
        <begin position="178"/>
        <end position="197"/>
    </location>
</feature>
<feature type="transmembrane region" description="Helical" evidence="6">
    <location>
        <begin position="35"/>
        <end position="59"/>
    </location>
</feature>
<dbReference type="AlphaFoldDB" id="A0A4R0N468"/>
<feature type="transmembrane region" description="Helical" evidence="6">
    <location>
        <begin position="80"/>
        <end position="99"/>
    </location>
</feature>
<gene>
    <name evidence="7" type="ORF">EZ428_05100</name>
</gene>
<keyword evidence="8" id="KW-1185">Reference proteome</keyword>
<keyword evidence="4 6" id="KW-1133">Transmembrane helix</keyword>
<dbReference type="PANTHER" id="PTHR30250">
    <property type="entry name" value="PST FAMILY PREDICTED COLANIC ACID TRANSPORTER"/>
    <property type="match status" value="1"/>
</dbReference>
<keyword evidence="3 6" id="KW-0812">Transmembrane</keyword>